<proteinExistence type="predicted"/>
<gene>
    <name evidence="1" type="ORF">C7445_12010</name>
</gene>
<protein>
    <submittedName>
        <fullName evidence="1">Uncharacterized protein</fullName>
    </submittedName>
</protein>
<comment type="caution">
    <text evidence="1">The sequence shown here is derived from an EMBL/GenBank/DDBJ whole genome shotgun (WGS) entry which is preliminary data.</text>
</comment>
<organism evidence="1 2">
    <name type="scientific">Alicyclobacillus sacchari</name>
    <dbReference type="NCBI Taxonomy" id="392010"/>
    <lineage>
        <taxon>Bacteria</taxon>
        <taxon>Bacillati</taxon>
        <taxon>Bacillota</taxon>
        <taxon>Bacilli</taxon>
        <taxon>Bacillales</taxon>
        <taxon>Alicyclobacillaceae</taxon>
        <taxon>Alicyclobacillus</taxon>
    </lineage>
</organism>
<sequence length="383" mass="42873">MKAYLRDSDILRRIPPRELAAYLRAQGWHQISRIGDKGAVWAKDEGRDTAEILLPLDPSLGDYVLRMSEALQILESVEGRSQLEILKDIETVSGDLIRVRVQRRDVHDGTVPLEEGVKLIQGVRDLLVAAASAAVSPKPYFHSRRPNRVTEYIQKVHLGQTEQGSFVVTALSRVTPELMRGQQMLLFDDGEPPFERQVTMKLADSLVATREAAEVASSLGVFDAFEEGVERGINANLCQALEFIGDEPEVMQVDVRFSWAPIRPISRPISSYVSFPSDMLPIIKEAGRMLKAISPVEDVELRGVVVNLARELDEDAGSVVVYGFLDGQIRRVKIHLSHDQYQLAIQAHDRKQPVVCYGELVREGNGFVLKSPRGFRIERVAEE</sequence>
<dbReference type="EMBL" id="SORF01000020">
    <property type="protein sequence ID" value="TDY40481.1"/>
    <property type="molecule type" value="Genomic_DNA"/>
</dbReference>
<dbReference type="Proteomes" id="UP000294581">
    <property type="component" value="Unassembled WGS sequence"/>
</dbReference>
<evidence type="ECO:0000313" key="1">
    <source>
        <dbReference type="EMBL" id="TDY40481.1"/>
    </source>
</evidence>
<reference evidence="1 2" key="1">
    <citation type="submission" date="2019-03" db="EMBL/GenBank/DDBJ databases">
        <title>Genomic Encyclopedia of Type Strains, Phase IV (KMG-IV): sequencing the most valuable type-strain genomes for metagenomic binning, comparative biology and taxonomic classification.</title>
        <authorList>
            <person name="Goeker M."/>
        </authorList>
    </citation>
    <scope>NUCLEOTIDE SEQUENCE [LARGE SCALE GENOMIC DNA]</scope>
    <source>
        <strain evidence="1 2">DSM 17974</strain>
    </source>
</reference>
<dbReference type="RefSeq" id="WP_134161052.1">
    <property type="nucleotide sequence ID" value="NZ_BSUS01000004.1"/>
</dbReference>
<keyword evidence="2" id="KW-1185">Reference proteome</keyword>
<dbReference type="OrthoDB" id="9784365at2"/>
<name>A0A4R8LC24_9BACL</name>
<evidence type="ECO:0000313" key="2">
    <source>
        <dbReference type="Proteomes" id="UP000294581"/>
    </source>
</evidence>
<dbReference type="AlphaFoldDB" id="A0A4R8LC24"/>
<accession>A0A4R8LC24</accession>